<evidence type="ECO:0000259" key="4">
    <source>
        <dbReference type="PROSITE" id="PS51344"/>
    </source>
</evidence>
<dbReference type="PROSITE" id="PS51344">
    <property type="entry name" value="HTH_TFE_IIE"/>
    <property type="match status" value="1"/>
</dbReference>
<keyword evidence="1" id="KW-0805">Transcription regulation</keyword>
<evidence type="ECO:0000256" key="1">
    <source>
        <dbReference type="ARBA" id="ARBA00023015"/>
    </source>
</evidence>
<organism evidence="5 6">
    <name type="scientific">Phialemonium thermophilum</name>
    <dbReference type="NCBI Taxonomy" id="223376"/>
    <lineage>
        <taxon>Eukaryota</taxon>
        <taxon>Fungi</taxon>
        <taxon>Dikarya</taxon>
        <taxon>Ascomycota</taxon>
        <taxon>Pezizomycotina</taxon>
        <taxon>Sordariomycetes</taxon>
        <taxon>Sordariomycetidae</taxon>
        <taxon>Cephalothecales</taxon>
        <taxon>Cephalothecaceae</taxon>
        <taxon>Phialemonium</taxon>
    </lineage>
</organism>
<feature type="compositionally biased region" description="Low complexity" evidence="3">
    <location>
        <begin position="397"/>
        <end position="418"/>
    </location>
</feature>
<dbReference type="Proteomes" id="UP001586593">
    <property type="component" value="Unassembled WGS sequence"/>
</dbReference>
<sequence>MDLAQTLVRSVMRAFYETRHILVIEALIVHSALRDDDMAYLMGMNTKDLHKLCGKLREDRLLAVHVRPELKPNQTRPVNRTYYYIDYRQTIDAIKWRVYKIDKDMQGTTVPANERKEYFCNFCGAEWSQLEVIDNASAEGLRCHRCGHILVHDADRNSVGHQQSTRMNNQFKFITDLLPRIDSVVIPDNNFEVAYSNARPVIRDAANQVAQSVAVEPGLNRPTAVKGLANTGPKSMQVSISATDGMTEEEKAAERERKERIARQNALPSWMVNSTVTGESFTALGAGEGADVAVAAKDEGDGKEGASKQSLDAKEQADIEDYFARLKAEQAAEAARKAAEEEEEFESDDEDEGDFEDVVGAGITATNSAVGTPVVPSPLGQSASGAHLQSSLKREASGSGTSTGAASPTGGTSTPGSAERPAKKVKVQDPVPSPTIAAVNGDEEEDEDLEFEDV</sequence>
<feature type="compositionally biased region" description="Acidic residues" evidence="3">
    <location>
        <begin position="340"/>
        <end position="357"/>
    </location>
</feature>
<evidence type="ECO:0000313" key="5">
    <source>
        <dbReference type="EMBL" id="KAL1875279.1"/>
    </source>
</evidence>
<name>A0ABR3XHZ2_9PEZI</name>
<feature type="compositionally biased region" description="Polar residues" evidence="3">
    <location>
        <begin position="379"/>
        <end position="391"/>
    </location>
</feature>
<protein>
    <recommendedName>
        <fullName evidence="4">HTH TFE/IIEalpha-type domain-containing protein</fullName>
    </recommendedName>
</protein>
<dbReference type="EMBL" id="JAZHXJ010000095">
    <property type="protein sequence ID" value="KAL1875279.1"/>
    <property type="molecule type" value="Genomic_DNA"/>
</dbReference>
<reference evidence="5 6" key="1">
    <citation type="journal article" date="2024" name="Commun. Biol.">
        <title>Comparative genomic analysis of thermophilic fungi reveals convergent evolutionary adaptations and gene losses.</title>
        <authorList>
            <person name="Steindorff A.S."/>
            <person name="Aguilar-Pontes M.V."/>
            <person name="Robinson A.J."/>
            <person name="Andreopoulos B."/>
            <person name="LaButti K."/>
            <person name="Kuo A."/>
            <person name="Mondo S."/>
            <person name="Riley R."/>
            <person name="Otillar R."/>
            <person name="Haridas S."/>
            <person name="Lipzen A."/>
            <person name="Grimwood J."/>
            <person name="Schmutz J."/>
            <person name="Clum A."/>
            <person name="Reid I.D."/>
            <person name="Moisan M.C."/>
            <person name="Butler G."/>
            <person name="Nguyen T.T.M."/>
            <person name="Dewar K."/>
            <person name="Conant G."/>
            <person name="Drula E."/>
            <person name="Henrissat B."/>
            <person name="Hansel C."/>
            <person name="Singer S."/>
            <person name="Hutchinson M.I."/>
            <person name="de Vries R.P."/>
            <person name="Natvig D.O."/>
            <person name="Powell A.J."/>
            <person name="Tsang A."/>
            <person name="Grigoriev I.V."/>
        </authorList>
    </citation>
    <scope>NUCLEOTIDE SEQUENCE [LARGE SCALE GENOMIC DNA]</scope>
    <source>
        <strain evidence="5 6">ATCC 24622</strain>
    </source>
</reference>
<feature type="compositionally biased region" description="Acidic residues" evidence="3">
    <location>
        <begin position="441"/>
        <end position="454"/>
    </location>
</feature>
<dbReference type="PANTHER" id="PTHR13097">
    <property type="entry name" value="TRANSCRIPTION INITIATION FACTOR IIE, ALPHA SUBUNIT"/>
    <property type="match status" value="1"/>
</dbReference>
<gene>
    <name evidence="5" type="ORF">VTK73DRAFT_10235</name>
</gene>
<dbReference type="InterPro" id="IPR039997">
    <property type="entry name" value="TFE"/>
</dbReference>
<dbReference type="PANTHER" id="PTHR13097:SF7">
    <property type="entry name" value="GENERAL TRANSCRIPTION FACTOR IIE SUBUNIT 1"/>
    <property type="match status" value="1"/>
</dbReference>
<dbReference type="InterPro" id="IPR024550">
    <property type="entry name" value="TFIIEa/SarR/Rpc3_HTH_dom"/>
</dbReference>
<evidence type="ECO:0000256" key="3">
    <source>
        <dbReference type="SAM" id="MobiDB-lite"/>
    </source>
</evidence>
<dbReference type="InterPro" id="IPR017919">
    <property type="entry name" value="TFIIE/TFIIEa_HTH"/>
</dbReference>
<accession>A0ABR3XHZ2</accession>
<feature type="compositionally biased region" description="Basic and acidic residues" evidence="3">
    <location>
        <begin position="328"/>
        <end position="339"/>
    </location>
</feature>
<dbReference type="Pfam" id="PF02002">
    <property type="entry name" value="TFIIE_alpha"/>
    <property type="match status" value="1"/>
</dbReference>
<evidence type="ECO:0000256" key="2">
    <source>
        <dbReference type="ARBA" id="ARBA00023163"/>
    </source>
</evidence>
<comment type="caution">
    <text evidence="5">The sequence shown here is derived from an EMBL/GenBank/DDBJ whole genome shotgun (WGS) entry which is preliminary data.</text>
</comment>
<dbReference type="SMART" id="SM00531">
    <property type="entry name" value="TFIIE"/>
    <property type="match status" value="1"/>
</dbReference>
<dbReference type="InterPro" id="IPR002853">
    <property type="entry name" value="TFIIE_asu"/>
</dbReference>
<feature type="domain" description="HTH TFE/IIEalpha-type" evidence="4">
    <location>
        <begin position="4"/>
        <end position="95"/>
    </location>
</feature>
<keyword evidence="6" id="KW-1185">Reference proteome</keyword>
<keyword evidence="2" id="KW-0804">Transcription</keyword>
<proteinExistence type="predicted"/>
<evidence type="ECO:0000313" key="6">
    <source>
        <dbReference type="Proteomes" id="UP001586593"/>
    </source>
</evidence>
<feature type="region of interest" description="Disordered" evidence="3">
    <location>
        <begin position="328"/>
        <end position="454"/>
    </location>
</feature>